<evidence type="ECO:0000259" key="2">
    <source>
        <dbReference type="Pfam" id="PF20231"/>
    </source>
</evidence>
<evidence type="ECO:0000256" key="1">
    <source>
        <dbReference type="SAM" id="MobiDB-lite"/>
    </source>
</evidence>
<gene>
    <name evidence="3" type="ORF">CYMTET_10875</name>
</gene>
<feature type="compositionally biased region" description="Acidic residues" evidence="1">
    <location>
        <begin position="208"/>
        <end position="223"/>
    </location>
</feature>
<accession>A0AAE0GNX0</accession>
<comment type="caution">
    <text evidence="3">The sequence shown here is derived from an EMBL/GenBank/DDBJ whole genome shotgun (WGS) entry which is preliminary data.</text>
</comment>
<feature type="compositionally biased region" description="Acidic residues" evidence="1">
    <location>
        <begin position="189"/>
        <end position="198"/>
    </location>
</feature>
<feature type="domain" description="DUF6589" evidence="2">
    <location>
        <begin position="521"/>
        <end position="836"/>
    </location>
</feature>
<protein>
    <recommendedName>
        <fullName evidence="2">DUF6589 domain-containing protein</fullName>
    </recommendedName>
</protein>
<dbReference type="EMBL" id="LGRX02003882">
    <property type="protein sequence ID" value="KAK3281333.1"/>
    <property type="molecule type" value="Genomic_DNA"/>
</dbReference>
<dbReference type="InterPro" id="IPR046496">
    <property type="entry name" value="DUF6589"/>
</dbReference>
<sequence>MVNKPTWWEDIAFVMNKCMASDEEEGGGIFEISAGGLHNWFAKKYDRARFRGTHRHTCCKEERNALLTSRRYRSKLFDYFGEFRSRVAPGPGVAEVVSVEVNQSTNMGAPDDAPNMEVEGDFPSHAEILASVEILLRVPSIPEYAAMLQSIKENVLCDIASTREAQGAIGTTLEACDADMTEVMDDVVEDHDDSEEESMAPSDASSEATDESDSSYEADEDSEMSTRVPRTPQIDLEALGVAMDRELVVVKKHPAFSYFRDASGDLEGSDMDLARFQTALDGNCPVLSKMASRLLAAGFAKRNSVSGNFNASGKRETIMMGIILMLSSTSTRLFRMVRMLFTMVLFTVSRNNTLVLKLMSSSFFRLAYSPTHSRKKFIELSEHRQSEVVARLSTSSTLKVVCLDNWQVYIGPRTERMKDPNYMLHGVQRGVCEAVGAEDFSVSSVDPTIPLHHLTPGDVLNGGVAESGGVIPDGKASTLLDDRLQVYVQTMMVDAGVQDVHVPEAPEEKRWARGFEKTKLQTLIMLMHVQLSSVAGNQEAFQSFEDEFGFDGSSDDLHRRHALIFGDGVPYMQAQREIQRMALEQGKRHWLVPYPGLFHAYWHCLESILKLGWDLGFGTLAELLGRKKVRRDATKVIMEVHHDFLTVVVKGMWAAILEEWGRHAAKRMDEMDTVAKVADLHAFMGTVCESKQFVKFWWTQILTKYAFMYFEFRRAIRESDIMMIECIMRKMLYIFKFTHKVKYVILTLFTLVDLLTLPFWIVEALRSNECVSLSGALKRNVPIDVWVENTNLFHKKVAKEYAKPRWVKAISVMVTPLQTITNRLLQRTHIERGKDHSHPKMAEDIQKVKDICLSLGLFRCDGVALPLSDHFKRWGEDSASTELGVLPDRFIDVEGHTAPTVKKQTAGIISVLWERELAILATAAKQDMLHTIGVDSPVVIRCAASVNPALVFNWKLETIAEAAKASTTNRTMMAALTEFCGYKSIDDFDTIDRAYFTTTASTPSRQMAVDEYLRICIDQEQGLYMRDVDRVLRGHDDAELVAESHGASHLLLGGVRVSITDSEAIELASLEWKRRKVVEQENRDLTMVIDTLKRALRTKLAATIAAVEDVMRWSKGADGKTYARNLNKGEVRRDLSRYSRTGGGEDCIRELLQRMVPDGDVVVNSWTDHERKKCFCDSDYAQLEIWRD</sequence>
<evidence type="ECO:0000313" key="4">
    <source>
        <dbReference type="Proteomes" id="UP001190700"/>
    </source>
</evidence>
<evidence type="ECO:0000313" key="3">
    <source>
        <dbReference type="EMBL" id="KAK3281333.1"/>
    </source>
</evidence>
<feature type="region of interest" description="Disordered" evidence="1">
    <location>
        <begin position="189"/>
        <end position="231"/>
    </location>
</feature>
<dbReference type="Pfam" id="PF20231">
    <property type="entry name" value="DUF6589"/>
    <property type="match status" value="1"/>
</dbReference>
<organism evidence="3 4">
    <name type="scientific">Cymbomonas tetramitiformis</name>
    <dbReference type="NCBI Taxonomy" id="36881"/>
    <lineage>
        <taxon>Eukaryota</taxon>
        <taxon>Viridiplantae</taxon>
        <taxon>Chlorophyta</taxon>
        <taxon>Pyramimonadophyceae</taxon>
        <taxon>Pyramimonadales</taxon>
        <taxon>Pyramimonadaceae</taxon>
        <taxon>Cymbomonas</taxon>
    </lineage>
</organism>
<dbReference type="Proteomes" id="UP001190700">
    <property type="component" value="Unassembled WGS sequence"/>
</dbReference>
<proteinExistence type="predicted"/>
<name>A0AAE0GNX0_9CHLO</name>
<reference evidence="3 4" key="1">
    <citation type="journal article" date="2015" name="Genome Biol. Evol.">
        <title>Comparative Genomics of a Bacterivorous Green Alga Reveals Evolutionary Causalities and Consequences of Phago-Mixotrophic Mode of Nutrition.</title>
        <authorList>
            <person name="Burns J.A."/>
            <person name="Paasch A."/>
            <person name="Narechania A."/>
            <person name="Kim E."/>
        </authorList>
    </citation>
    <scope>NUCLEOTIDE SEQUENCE [LARGE SCALE GENOMIC DNA]</scope>
    <source>
        <strain evidence="3 4">PLY_AMNH</strain>
    </source>
</reference>
<dbReference type="AlphaFoldDB" id="A0AAE0GNX0"/>
<keyword evidence="4" id="KW-1185">Reference proteome</keyword>